<evidence type="ECO:0000259" key="1">
    <source>
        <dbReference type="Pfam" id="PF05685"/>
    </source>
</evidence>
<dbReference type="Gene3D" id="3.90.1570.10">
    <property type="entry name" value="tt1808, chain A"/>
    <property type="match status" value="1"/>
</dbReference>
<dbReference type="EMBL" id="QFQP01000004">
    <property type="protein sequence ID" value="PZR16134.1"/>
    <property type="molecule type" value="Genomic_DNA"/>
</dbReference>
<dbReference type="Proteomes" id="UP000249061">
    <property type="component" value="Unassembled WGS sequence"/>
</dbReference>
<name>A0A2W5VJJ3_9BACT</name>
<organism evidence="2 3">
    <name type="scientific">Archangium gephyra</name>
    <dbReference type="NCBI Taxonomy" id="48"/>
    <lineage>
        <taxon>Bacteria</taxon>
        <taxon>Pseudomonadati</taxon>
        <taxon>Myxococcota</taxon>
        <taxon>Myxococcia</taxon>
        <taxon>Myxococcales</taxon>
        <taxon>Cystobacterineae</taxon>
        <taxon>Archangiaceae</taxon>
        <taxon>Archangium</taxon>
    </lineage>
</organism>
<protein>
    <recommendedName>
        <fullName evidence="1">Putative restriction endonuclease domain-containing protein</fullName>
    </recommendedName>
</protein>
<dbReference type="InterPro" id="IPR011335">
    <property type="entry name" value="Restrct_endonuc-II-like"/>
</dbReference>
<dbReference type="CDD" id="cd06260">
    <property type="entry name" value="DUF820-like"/>
    <property type="match status" value="1"/>
</dbReference>
<comment type="caution">
    <text evidence="2">The sequence shown here is derived from an EMBL/GenBank/DDBJ whole genome shotgun (WGS) entry which is preliminary data.</text>
</comment>
<proteinExistence type="predicted"/>
<accession>A0A2W5VJJ3</accession>
<gene>
    <name evidence="2" type="ORF">DI536_07540</name>
</gene>
<evidence type="ECO:0000313" key="2">
    <source>
        <dbReference type="EMBL" id="PZR16134.1"/>
    </source>
</evidence>
<feature type="domain" description="Putative restriction endonuclease" evidence="1">
    <location>
        <begin position="20"/>
        <end position="180"/>
    </location>
</feature>
<sequence>MSTAPRLKSNKELLRELATLPDGQSGEVIDGALYVMGRPGFRHQTVEGKVIGVLDGGGPGGRGGWMFAVEVSVRFPTDEEVVPDISGWRQERLAGRFDENPIRVRPDWVCEILSDSTRVKDLGAKRRLYAQQGVAYLWHIDPVARVLEAFELVGANWQLQGTWAGEDVVKGIAPWPELTLRLADWWLP</sequence>
<reference evidence="2 3" key="1">
    <citation type="submission" date="2017-08" db="EMBL/GenBank/DDBJ databases">
        <title>Infants hospitalized years apart are colonized by the same room-sourced microbial strains.</title>
        <authorList>
            <person name="Brooks B."/>
            <person name="Olm M.R."/>
            <person name="Firek B.A."/>
            <person name="Baker R."/>
            <person name="Thomas B.C."/>
            <person name="Morowitz M.J."/>
            <person name="Banfield J.F."/>
        </authorList>
    </citation>
    <scope>NUCLEOTIDE SEQUENCE [LARGE SCALE GENOMIC DNA]</scope>
    <source>
        <strain evidence="2">S2_003_000_R2_14</strain>
    </source>
</reference>
<dbReference type="InterPro" id="IPR012296">
    <property type="entry name" value="Nuclease_put_TT1808"/>
</dbReference>
<dbReference type="Pfam" id="PF05685">
    <property type="entry name" value="Uma2"/>
    <property type="match status" value="1"/>
</dbReference>
<dbReference type="AlphaFoldDB" id="A0A2W5VJJ3"/>
<dbReference type="InterPro" id="IPR008538">
    <property type="entry name" value="Uma2"/>
</dbReference>
<evidence type="ECO:0000313" key="3">
    <source>
        <dbReference type="Proteomes" id="UP000249061"/>
    </source>
</evidence>
<dbReference type="SUPFAM" id="SSF52980">
    <property type="entry name" value="Restriction endonuclease-like"/>
    <property type="match status" value="1"/>
</dbReference>
<dbReference type="PANTHER" id="PTHR34107">
    <property type="entry name" value="SLL0198 PROTEIN-RELATED"/>
    <property type="match status" value="1"/>
</dbReference>
<dbReference type="PANTHER" id="PTHR34107:SF4">
    <property type="entry name" value="SLL1222 PROTEIN"/>
    <property type="match status" value="1"/>
</dbReference>